<dbReference type="Pfam" id="PF01467">
    <property type="entry name" value="CTP_transf_like"/>
    <property type="match status" value="1"/>
</dbReference>
<comment type="similarity">
    <text evidence="3 11">Belongs to the NadD family.</text>
</comment>
<dbReference type="Gene3D" id="3.40.50.620">
    <property type="entry name" value="HUPs"/>
    <property type="match status" value="1"/>
</dbReference>
<comment type="caution">
    <text evidence="13">The sequence shown here is derived from an EMBL/GenBank/DDBJ whole genome shotgun (WGS) entry which is preliminary data.</text>
</comment>
<evidence type="ECO:0000313" key="14">
    <source>
        <dbReference type="Proteomes" id="UP000076131"/>
    </source>
</evidence>
<dbReference type="InterPro" id="IPR004821">
    <property type="entry name" value="Cyt_trans-like"/>
</dbReference>
<evidence type="ECO:0000256" key="2">
    <source>
        <dbReference type="ARBA" id="ARBA00005019"/>
    </source>
</evidence>
<keyword evidence="7 11" id="KW-0547">Nucleotide-binding</keyword>
<evidence type="ECO:0000313" key="13">
    <source>
        <dbReference type="EMBL" id="KZC23598.1"/>
    </source>
</evidence>
<dbReference type="NCBIfam" id="TIGR00125">
    <property type="entry name" value="cyt_tran_rel"/>
    <property type="match status" value="1"/>
</dbReference>
<dbReference type="SUPFAM" id="SSF52374">
    <property type="entry name" value="Nucleotidylyl transferase"/>
    <property type="match status" value="1"/>
</dbReference>
<evidence type="ECO:0000256" key="4">
    <source>
        <dbReference type="ARBA" id="ARBA00022642"/>
    </source>
</evidence>
<evidence type="ECO:0000256" key="9">
    <source>
        <dbReference type="ARBA" id="ARBA00023027"/>
    </source>
</evidence>
<evidence type="ECO:0000256" key="10">
    <source>
        <dbReference type="ARBA" id="ARBA00048721"/>
    </source>
</evidence>
<keyword evidence="14" id="KW-1185">Reference proteome</keyword>
<dbReference type="RefSeq" id="WP_008434369.1">
    <property type="nucleotide sequence ID" value="NZ_LVJS01000042.1"/>
</dbReference>
<feature type="domain" description="Cytidyltransferase-like" evidence="12">
    <location>
        <begin position="11"/>
        <end position="187"/>
    </location>
</feature>
<keyword evidence="9 11" id="KW-0520">NAD</keyword>
<dbReference type="PANTHER" id="PTHR39321">
    <property type="entry name" value="NICOTINATE-NUCLEOTIDE ADENYLYLTRANSFERASE-RELATED"/>
    <property type="match status" value="1"/>
</dbReference>
<reference evidence="13 14" key="1">
    <citation type="journal article" date="2016" name="MBio">
        <title>Lateral Gene Transfer in a Heavy Metal-Contaminated-Groundwater Microbial Community.</title>
        <authorList>
            <person name="Hemme C.L."/>
            <person name="Green S.J."/>
            <person name="Rishishwar L."/>
            <person name="Prakash O."/>
            <person name="Pettenato A."/>
            <person name="Chakraborty R."/>
            <person name="Deutschbauer A.M."/>
            <person name="Van Nostrand J.D."/>
            <person name="Wu L."/>
            <person name="He Z."/>
            <person name="Jordan I.K."/>
            <person name="Hazen T.C."/>
            <person name="Arkin A.P."/>
            <person name="Kostka J.E."/>
            <person name="Zhou J."/>
        </authorList>
    </citation>
    <scope>NUCLEOTIDE SEQUENCE [LARGE SCALE GENOMIC DNA]</scope>
    <source>
        <strain evidence="13 14">FW104-T7</strain>
    </source>
</reference>
<dbReference type="STRING" id="416169.RHOFW104T7_12690"/>
<evidence type="ECO:0000256" key="3">
    <source>
        <dbReference type="ARBA" id="ARBA00009014"/>
    </source>
</evidence>
<evidence type="ECO:0000256" key="1">
    <source>
        <dbReference type="ARBA" id="ARBA00002324"/>
    </source>
</evidence>
<dbReference type="GO" id="GO:0009435">
    <property type="term" value="P:NAD+ biosynthetic process"/>
    <property type="evidence" value="ECO:0007669"/>
    <property type="project" value="UniProtKB-UniRule"/>
</dbReference>
<dbReference type="InterPro" id="IPR005248">
    <property type="entry name" value="NadD/NMNAT"/>
</dbReference>
<dbReference type="eggNOG" id="COG1057">
    <property type="taxonomic scope" value="Bacteria"/>
</dbReference>
<evidence type="ECO:0000256" key="6">
    <source>
        <dbReference type="ARBA" id="ARBA00022695"/>
    </source>
</evidence>
<dbReference type="NCBIfam" id="TIGR00482">
    <property type="entry name" value="nicotinate (nicotinamide) nucleotide adenylyltransferase"/>
    <property type="match status" value="1"/>
</dbReference>
<dbReference type="EMBL" id="LVJS01000042">
    <property type="protein sequence ID" value="KZC23598.1"/>
    <property type="molecule type" value="Genomic_DNA"/>
</dbReference>
<evidence type="ECO:0000256" key="8">
    <source>
        <dbReference type="ARBA" id="ARBA00022840"/>
    </source>
</evidence>
<dbReference type="AlphaFoldDB" id="A0A154QHI9"/>
<comment type="function">
    <text evidence="1 11">Catalyzes the reversible adenylation of nicotinate mononucleotide (NaMN) to nicotinic acid adenine dinucleotide (NaAD).</text>
</comment>
<dbReference type="GO" id="GO:0005524">
    <property type="term" value="F:ATP binding"/>
    <property type="evidence" value="ECO:0007669"/>
    <property type="project" value="UniProtKB-KW"/>
</dbReference>
<dbReference type="NCBIfam" id="NF000839">
    <property type="entry name" value="PRK00071.1-1"/>
    <property type="match status" value="1"/>
</dbReference>
<evidence type="ECO:0000256" key="7">
    <source>
        <dbReference type="ARBA" id="ARBA00022741"/>
    </source>
</evidence>
<dbReference type="EC" id="2.7.7.18" evidence="11"/>
<gene>
    <name evidence="11" type="primary">nadD</name>
    <name evidence="13" type="ORF">RHOFW104T7_12690</name>
</gene>
<keyword evidence="6 11" id="KW-0548">Nucleotidyltransferase</keyword>
<organism evidence="13 14">
    <name type="scientific">Rhodanobacter thiooxydans</name>
    <dbReference type="NCBI Taxonomy" id="416169"/>
    <lineage>
        <taxon>Bacteria</taxon>
        <taxon>Pseudomonadati</taxon>
        <taxon>Pseudomonadota</taxon>
        <taxon>Gammaproteobacteria</taxon>
        <taxon>Lysobacterales</taxon>
        <taxon>Rhodanobacteraceae</taxon>
        <taxon>Rhodanobacter</taxon>
    </lineage>
</organism>
<keyword evidence="5 11" id="KW-0808">Transferase</keyword>
<protein>
    <recommendedName>
        <fullName evidence="11">Probable nicotinate-nucleotide adenylyltransferase</fullName>
        <ecNumber evidence="11">2.7.7.18</ecNumber>
    </recommendedName>
    <alternativeName>
        <fullName evidence="11">Deamido-NAD(+) diphosphorylase</fullName>
    </alternativeName>
    <alternativeName>
        <fullName evidence="11">Deamido-NAD(+) pyrophosphorylase</fullName>
    </alternativeName>
    <alternativeName>
        <fullName evidence="11">Nicotinate mononucleotide adenylyltransferase</fullName>
        <shortName evidence="11">NaMN adenylyltransferase</shortName>
    </alternativeName>
</protein>
<sequence length="218" mass="23387">MPQTSTRPLAIFGGTFDPVHLGHLSVAWEAAELLDAEVRLLPASVPPHRAPPIASAAQRVAILRAALQGQSRLTLDTRELDRAGPSYTVDTLHELRVEQGERPLVLLLGADAFAGLASWHRWRELFGAAHLGVLSRPGVSAVLPDELEREVAGRRVAGASALRALPAGRVIELAVTPLEISATRIRELLAAGRDPRYLLPAGLFDNPALLAPYRTPAV</sequence>
<evidence type="ECO:0000256" key="5">
    <source>
        <dbReference type="ARBA" id="ARBA00022679"/>
    </source>
</evidence>
<dbReference type="GO" id="GO:0004515">
    <property type="term" value="F:nicotinate-nucleotide adenylyltransferase activity"/>
    <property type="evidence" value="ECO:0007669"/>
    <property type="project" value="UniProtKB-UniRule"/>
</dbReference>
<dbReference type="UniPathway" id="UPA00253">
    <property type="reaction ID" value="UER00332"/>
</dbReference>
<comment type="pathway">
    <text evidence="2 11">Cofactor biosynthesis; NAD(+) biosynthesis; deamido-NAD(+) from nicotinate D-ribonucleotide: step 1/1.</text>
</comment>
<evidence type="ECO:0000259" key="12">
    <source>
        <dbReference type="Pfam" id="PF01467"/>
    </source>
</evidence>
<accession>A0A154QHI9</accession>
<comment type="catalytic activity">
    <reaction evidence="10 11">
        <text>nicotinate beta-D-ribonucleotide + ATP + H(+) = deamido-NAD(+) + diphosphate</text>
        <dbReference type="Rhea" id="RHEA:22860"/>
        <dbReference type="ChEBI" id="CHEBI:15378"/>
        <dbReference type="ChEBI" id="CHEBI:30616"/>
        <dbReference type="ChEBI" id="CHEBI:33019"/>
        <dbReference type="ChEBI" id="CHEBI:57502"/>
        <dbReference type="ChEBI" id="CHEBI:58437"/>
        <dbReference type="EC" id="2.7.7.18"/>
    </reaction>
</comment>
<dbReference type="InterPro" id="IPR014729">
    <property type="entry name" value="Rossmann-like_a/b/a_fold"/>
</dbReference>
<dbReference type="HAMAP" id="MF_00244">
    <property type="entry name" value="NaMN_adenylyltr"/>
    <property type="match status" value="1"/>
</dbReference>
<dbReference type="PANTHER" id="PTHR39321:SF3">
    <property type="entry name" value="PHOSPHOPANTETHEINE ADENYLYLTRANSFERASE"/>
    <property type="match status" value="1"/>
</dbReference>
<keyword evidence="4 11" id="KW-0662">Pyridine nucleotide biosynthesis</keyword>
<keyword evidence="8 11" id="KW-0067">ATP-binding</keyword>
<dbReference type="Proteomes" id="UP000076131">
    <property type="component" value="Unassembled WGS sequence"/>
</dbReference>
<evidence type="ECO:0000256" key="11">
    <source>
        <dbReference type="HAMAP-Rule" id="MF_00244"/>
    </source>
</evidence>
<proteinExistence type="inferred from homology"/>
<name>A0A154QHI9_9GAMM</name>
<dbReference type="CDD" id="cd02165">
    <property type="entry name" value="NMNAT"/>
    <property type="match status" value="1"/>
</dbReference>